<gene>
    <name evidence="2" type="ORF">HDK90DRAFT_488536</name>
</gene>
<protein>
    <submittedName>
        <fullName evidence="2">Uncharacterized protein</fullName>
    </submittedName>
</protein>
<proteinExistence type="predicted"/>
<feature type="compositionally biased region" description="Polar residues" evidence="1">
    <location>
        <begin position="403"/>
        <end position="412"/>
    </location>
</feature>
<feature type="compositionally biased region" description="Polar residues" evidence="1">
    <location>
        <begin position="423"/>
        <end position="441"/>
    </location>
</feature>
<accession>A0ABR1YPE6</accession>
<evidence type="ECO:0000313" key="2">
    <source>
        <dbReference type="EMBL" id="KAK8234087.1"/>
    </source>
</evidence>
<comment type="caution">
    <text evidence="2">The sequence shown here is derived from an EMBL/GenBank/DDBJ whole genome shotgun (WGS) entry which is preliminary data.</text>
</comment>
<sequence>MPRERVLRPAVRAMRPKTISPLNKIYRMPGIMTRTQALNHMAAMVFYRLYPHLYIFADERFSTRRQVYEEMKNLLVTLMENDPPPPGIDNPRTRREHDLRNLLRSVRKSYTAIDLAAEKPVDNWEEIMPEHYRRSTEAPSMMLEALCEGARTAVNQKMLSREWVLSVAWKFVGKAVAAFGTERDKFLPHIAWRITGALDGSWSFERVLSSTWRERLHVDDACEEHEAFMDSDIDCHRENEEDNGLVFSTVMDDAFLHDDTLVLDEFKACGFTINRIHHTGEVFEIFYPAKGKQVRMAEQEQINQDSAPSLKEDRADTILSASADNSRPIQTQEVSRGNHLAASNVANDELSALSRKLFFQDVHSPREARPAQPSRKSWQPSRKSWAQPPTDPYSTKSEDAAPINSTSATPCSDRNGRKKVWTDSDTAQTGPPLGTTPSESIHWTDEIKSLTMDELYGTLDSDTAQTGQPPRTTPSESIHWTDEIRSLTEDELYGTSNSDNNPHLFTKRHRMWSGDDTLISRTPSEPARAKAQRLDCANEENAVVDQNAETPNRTSRLFPDAEAGATAPQGVNTTLDDQTRPQNEHAKAKTTAPEELDTTSGTGAKTPSPSRTEHLSESVSDSSLRITRYSTRSDRAREWNQEGTFARHIYKLEEGEFTRLVPSTTAQDTGAGATAPEEVNTTVDDRTKTQSQVEWHDEQGREERRRGSVLVHSLPAMASRSTDYPSSKAHAGEAFDAPVATSGLGLGATSQKPWPNPAMAAVVGVAAAAAAGEKTPANLSSTMALVPKEEQKGEEEKSTPADSGSTTALPTQAQPQPWCLKRRRRRRRRVH</sequence>
<feature type="compositionally biased region" description="Basic residues" evidence="1">
    <location>
        <begin position="820"/>
        <end position="831"/>
    </location>
</feature>
<feature type="compositionally biased region" description="Polar residues" evidence="1">
    <location>
        <begin position="800"/>
        <end position="815"/>
    </location>
</feature>
<reference evidence="2 3" key="1">
    <citation type="submission" date="2024-04" db="EMBL/GenBank/DDBJ databases">
        <title>Phyllosticta paracitricarpa is synonymous to the EU quarantine fungus P. citricarpa based on phylogenomic analyses.</title>
        <authorList>
            <consortium name="Lawrence Berkeley National Laboratory"/>
            <person name="Van Ingen-Buijs V.A."/>
            <person name="Van Westerhoven A.C."/>
            <person name="Haridas S."/>
            <person name="Skiadas P."/>
            <person name="Martin F."/>
            <person name="Groenewald J.Z."/>
            <person name="Crous P.W."/>
            <person name="Seidl M.F."/>
        </authorList>
    </citation>
    <scope>NUCLEOTIDE SEQUENCE [LARGE SCALE GENOMIC DNA]</scope>
    <source>
        <strain evidence="2 3">CBS 123374</strain>
    </source>
</reference>
<dbReference type="EMBL" id="JBBWRZ010000006">
    <property type="protein sequence ID" value="KAK8234087.1"/>
    <property type="molecule type" value="Genomic_DNA"/>
</dbReference>
<evidence type="ECO:0000313" key="3">
    <source>
        <dbReference type="Proteomes" id="UP001492380"/>
    </source>
</evidence>
<keyword evidence="3" id="KW-1185">Reference proteome</keyword>
<organism evidence="2 3">
    <name type="scientific">Phyllosticta capitalensis</name>
    <dbReference type="NCBI Taxonomy" id="121624"/>
    <lineage>
        <taxon>Eukaryota</taxon>
        <taxon>Fungi</taxon>
        <taxon>Dikarya</taxon>
        <taxon>Ascomycota</taxon>
        <taxon>Pezizomycotina</taxon>
        <taxon>Dothideomycetes</taxon>
        <taxon>Dothideomycetes incertae sedis</taxon>
        <taxon>Botryosphaeriales</taxon>
        <taxon>Phyllostictaceae</taxon>
        <taxon>Phyllosticta</taxon>
    </lineage>
</organism>
<feature type="compositionally biased region" description="Basic and acidic residues" evidence="1">
    <location>
        <begin position="685"/>
        <end position="706"/>
    </location>
</feature>
<feature type="compositionally biased region" description="Basic and acidic residues" evidence="1">
    <location>
        <begin position="577"/>
        <end position="587"/>
    </location>
</feature>
<feature type="compositionally biased region" description="Basic and acidic residues" evidence="1">
    <location>
        <begin position="787"/>
        <end position="799"/>
    </location>
</feature>
<feature type="region of interest" description="Disordered" evidence="1">
    <location>
        <begin position="769"/>
        <end position="831"/>
    </location>
</feature>
<name>A0ABR1YPE6_9PEZI</name>
<dbReference type="Proteomes" id="UP001492380">
    <property type="component" value="Unassembled WGS sequence"/>
</dbReference>
<evidence type="ECO:0000256" key="1">
    <source>
        <dbReference type="SAM" id="MobiDB-lite"/>
    </source>
</evidence>
<feature type="region of interest" description="Disordered" evidence="1">
    <location>
        <begin position="516"/>
        <end position="623"/>
    </location>
</feature>
<feature type="compositionally biased region" description="Polar residues" evidence="1">
    <location>
        <begin position="374"/>
        <end position="384"/>
    </location>
</feature>
<feature type="region of interest" description="Disordered" evidence="1">
    <location>
        <begin position="685"/>
        <end position="729"/>
    </location>
</feature>
<feature type="region of interest" description="Disordered" evidence="1">
    <location>
        <begin position="363"/>
        <end position="442"/>
    </location>
</feature>
<feature type="compositionally biased region" description="Polar residues" evidence="1">
    <location>
        <begin position="598"/>
        <end position="610"/>
    </location>
</feature>